<name>A0A261F677_9BIFI</name>
<evidence type="ECO:0000256" key="9">
    <source>
        <dbReference type="SAM" id="MobiDB-lite"/>
    </source>
</evidence>
<evidence type="ECO:0000313" key="12">
    <source>
        <dbReference type="EMBL" id="OZG54406.1"/>
    </source>
</evidence>
<feature type="domain" description="Na+/H+ antiporter NhaC-like C-terminal" evidence="11">
    <location>
        <begin position="112"/>
        <end position="238"/>
    </location>
</feature>
<evidence type="ECO:0000256" key="1">
    <source>
        <dbReference type="ARBA" id="ARBA00004651"/>
    </source>
</evidence>
<feature type="transmembrane region" description="Helical" evidence="10">
    <location>
        <begin position="156"/>
        <end position="183"/>
    </location>
</feature>
<feature type="region of interest" description="Disordered" evidence="9">
    <location>
        <begin position="1"/>
        <end position="24"/>
    </location>
</feature>
<feature type="transmembrane region" description="Helical" evidence="10">
    <location>
        <begin position="127"/>
        <end position="144"/>
    </location>
</feature>
<dbReference type="Pfam" id="PF03553">
    <property type="entry name" value="Na_H_antiporter"/>
    <property type="match status" value="1"/>
</dbReference>
<dbReference type="InterPro" id="IPR052180">
    <property type="entry name" value="NhaC_Na-H+_Antiporter"/>
</dbReference>
<evidence type="ECO:0000256" key="8">
    <source>
        <dbReference type="ARBA" id="ARBA00038435"/>
    </source>
</evidence>
<protein>
    <submittedName>
        <fullName evidence="12">Sodium:proton antiporter</fullName>
    </submittedName>
</protein>
<dbReference type="GO" id="GO:0015297">
    <property type="term" value="F:antiporter activity"/>
    <property type="evidence" value="ECO:0007669"/>
    <property type="project" value="UniProtKB-KW"/>
</dbReference>
<reference evidence="12 13" key="1">
    <citation type="journal article" date="2017" name="BMC Genomics">
        <title>Comparative genomic and phylogenomic analyses of the Bifidobacteriaceae family.</title>
        <authorList>
            <person name="Lugli G.A."/>
            <person name="Milani C."/>
            <person name="Turroni F."/>
            <person name="Duranti S."/>
            <person name="Mancabelli L."/>
            <person name="Mangifesta M."/>
            <person name="Ferrario C."/>
            <person name="Modesto M."/>
            <person name="Mattarelli P."/>
            <person name="Jiri K."/>
            <person name="van Sinderen D."/>
            <person name="Ventura M."/>
        </authorList>
    </citation>
    <scope>NUCLEOTIDE SEQUENCE [LARGE SCALE GENOMIC DNA]</scope>
    <source>
        <strain evidence="12 13">DSM 24762</strain>
    </source>
</reference>
<evidence type="ECO:0000256" key="5">
    <source>
        <dbReference type="ARBA" id="ARBA00022692"/>
    </source>
</evidence>
<keyword evidence="2" id="KW-0813">Transport</keyword>
<evidence type="ECO:0000256" key="6">
    <source>
        <dbReference type="ARBA" id="ARBA00022989"/>
    </source>
</evidence>
<dbReference type="AlphaFoldDB" id="A0A261F677"/>
<feature type="transmembrane region" description="Helical" evidence="10">
    <location>
        <begin position="421"/>
        <end position="442"/>
    </location>
</feature>
<dbReference type="PANTHER" id="PTHR33451:SF5">
    <property type="entry name" value="NA+_H+ ANTIPORTER"/>
    <property type="match status" value="1"/>
</dbReference>
<keyword evidence="13" id="KW-1185">Reference proteome</keyword>
<feature type="transmembrane region" description="Helical" evidence="10">
    <location>
        <begin position="195"/>
        <end position="220"/>
    </location>
</feature>
<proteinExistence type="inferred from homology"/>
<keyword evidence="3" id="KW-0050">Antiport</keyword>
<evidence type="ECO:0000313" key="13">
    <source>
        <dbReference type="Proteomes" id="UP000243657"/>
    </source>
</evidence>
<accession>A0A261F677</accession>
<dbReference type="InterPro" id="IPR018461">
    <property type="entry name" value="Na/H_Antiport_NhaC-like_C"/>
</dbReference>
<feature type="transmembrane region" description="Helical" evidence="10">
    <location>
        <begin position="61"/>
        <end position="79"/>
    </location>
</feature>
<comment type="similarity">
    <text evidence="8">Belongs to the NhaC Na(+)/H(+) (TC 2.A.35) antiporter family.</text>
</comment>
<keyword evidence="4" id="KW-1003">Cell membrane</keyword>
<feature type="transmembrane region" description="Helical" evidence="10">
    <location>
        <begin position="470"/>
        <end position="491"/>
    </location>
</feature>
<keyword evidence="6 10" id="KW-1133">Transmembrane helix</keyword>
<evidence type="ECO:0000256" key="10">
    <source>
        <dbReference type="SAM" id="Phobius"/>
    </source>
</evidence>
<comment type="caution">
    <text evidence="12">The sequence shown here is derived from an EMBL/GenBank/DDBJ whole genome shotgun (WGS) entry which is preliminary data.</text>
</comment>
<organism evidence="12 13">
    <name type="scientific">Alloscardovia macacae</name>
    <dbReference type="NCBI Taxonomy" id="1160091"/>
    <lineage>
        <taxon>Bacteria</taxon>
        <taxon>Bacillati</taxon>
        <taxon>Actinomycetota</taxon>
        <taxon>Actinomycetes</taxon>
        <taxon>Bifidobacteriales</taxon>
        <taxon>Bifidobacteriaceae</taxon>
        <taxon>Alloscardovia</taxon>
    </lineage>
</organism>
<feature type="transmembrane region" description="Helical" evidence="10">
    <location>
        <begin position="512"/>
        <end position="533"/>
    </location>
</feature>
<evidence type="ECO:0000256" key="3">
    <source>
        <dbReference type="ARBA" id="ARBA00022449"/>
    </source>
</evidence>
<feature type="transmembrane region" description="Helical" evidence="10">
    <location>
        <begin position="312"/>
        <end position="329"/>
    </location>
</feature>
<evidence type="ECO:0000259" key="11">
    <source>
        <dbReference type="Pfam" id="PF03553"/>
    </source>
</evidence>
<dbReference type="EMBL" id="MWWT01000005">
    <property type="protein sequence ID" value="OZG54406.1"/>
    <property type="molecule type" value="Genomic_DNA"/>
</dbReference>
<evidence type="ECO:0000256" key="7">
    <source>
        <dbReference type="ARBA" id="ARBA00023136"/>
    </source>
</evidence>
<feature type="transmembrane region" description="Helical" evidence="10">
    <location>
        <begin position="36"/>
        <end position="55"/>
    </location>
</feature>
<dbReference type="Proteomes" id="UP000243657">
    <property type="component" value="Unassembled WGS sequence"/>
</dbReference>
<evidence type="ECO:0000256" key="4">
    <source>
        <dbReference type="ARBA" id="ARBA00022475"/>
    </source>
</evidence>
<dbReference type="PANTHER" id="PTHR33451">
    <property type="entry name" value="MALATE-2H(+)/NA(+)-LACTATE ANTIPORTER"/>
    <property type="match status" value="1"/>
</dbReference>
<evidence type="ECO:0000256" key="2">
    <source>
        <dbReference type="ARBA" id="ARBA00022448"/>
    </source>
</evidence>
<sequence length="540" mass="55086">MTTQTTATVQPDAQPTVQPATQTGGKPTIRFYGGPLVALLPLAVFLGFCIEFFVVLKAFDMGVLAMAALSALLVTALFVRTDGGTKQDGAVTQDGATKRDDRAAKRDGAASSRAHYWNAVYAGVREATPIVILLLAIGMFSQLIKSANLSGGFLWIAQHVGVSGGLLSALIFLFVCIIATATGSSLGTMFTAFPIFYPAGVLLGAHPAFLAAAIVGGAIFGDNLAPISDTTIISASTQHYSGDRRSTADVGGAVRTRFKYSAVAGTATFLLLALFGGSGSGSVAGSVGSAGGDGMTGGAAFANSAVAADPKTLLMLLPVALMLGAVVLTKDLYLSIILGILSGAGVGLAAGILGVQDIVSVKDGAPAGFLFEGVNSMMSTVILVIAVYGIMGVLQAAGLLDALLSRLGRSRFGASARGTELIIMVGITVTTLLFGGVTSASMTTFGKVCDGLGQRAGLHPYRRANLLDGFANGLAVCIPFLSVFVFIGSSLTSGYAENGVAAVSVVELSAHMVYPALLFLVLLGSVLTGWGRIYERGRGE</sequence>
<dbReference type="GO" id="GO:0005886">
    <property type="term" value="C:plasma membrane"/>
    <property type="evidence" value="ECO:0007669"/>
    <property type="project" value="UniProtKB-SubCell"/>
</dbReference>
<keyword evidence="5 10" id="KW-0812">Transmembrane</keyword>
<keyword evidence="7 10" id="KW-0472">Membrane</keyword>
<dbReference type="RefSeq" id="WP_094726525.1">
    <property type="nucleotide sequence ID" value="NZ_JBHLWS010000013.1"/>
</dbReference>
<gene>
    <name evidence="12" type="ORF">ALMA_0867</name>
</gene>
<feature type="transmembrane region" description="Helical" evidence="10">
    <location>
        <begin position="376"/>
        <end position="400"/>
    </location>
</feature>
<comment type="subcellular location">
    <subcellularLocation>
        <location evidence="1">Cell membrane</location>
        <topology evidence="1">Multi-pass membrane protein</topology>
    </subcellularLocation>
</comment>
<feature type="transmembrane region" description="Helical" evidence="10">
    <location>
        <begin position="336"/>
        <end position="356"/>
    </location>
</feature>